<dbReference type="EMBL" id="CABFNS010000480">
    <property type="protein sequence ID" value="VUC21929.1"/>
    <property type="molecule type" value="Genomic_DNA"/>
</dbReference>
<comment type="caution">
    <text evidence="11">The sequence shown here is derived from an EMBL/GenBank/DDBJ whole genome shotgun (WGS) entry which is preliminary data.</text>
</comment>
<proteinExistence type="inferred from homology"/>
<evidence type="ECO:0000256" key="7">
    <source>
        <dbReference type="RuleBase" id="RU003355"/>
    </source>
</evidence>
<feature type="compositionally biased region" description="Polar residues" evidence="8">
    <location>
        <begin position="1425"/>
        <end position="1451"/>
    </location>
</feature>
<feature type="active site" description="Charge relay system" evidence="6">
    <location>
        <position position="524"/>
    </location>
</feature>
<evidence type="ECO:0000256" key="2">
    <source>
        <dbReference type="ARBA" id="ARBA00022670"/>
    </source>
</evidence>
<feature type="compositionally biased region" description="Polar residues" evidence="8">
    <location>
        <begin position="1670"/>
        <end position="1698"/>
    </location>
</feature>
<dbReference type="InterPro" id="IPR000209">
    <property type="entry name" value="Peptidase_S8/S53_dom"/>
</dbReference>
<feature type="region of interest" description="Disordered" evidence="8">
    <location>
        <begin position="1099"/>
        <end position="1126"/>
    </location>
</feature>
<feature type="region of interest" description="Disordered" evidence="8">
    <location>
        <begin position="1662"/>
        <end position="1723"/>
    </location>
</feature>
<dbReference type="InterPro" id="IPR022398">
    <property type="entry name" value="Peptidase_S8_His-AS"/>
</dbReference>
<evidence type="ECO:0000256" key="5">
    <source>
        <dbReference type="ARBA" id="ARBA00022825"/>
    </source>
</evidence>
<feature type="region of interest" description="Disordered" evidence="8">
    <location>
        <begin position="1287"/>
        <end position="1388"/>
    </location>
</feature>
<feature type="compositionally biased region" description="Low complexity" evidence="8">
    <location>
        <begin position="1339"/>
        <end position="1360"/>
    </location>
</feature>
<dbReference type="Proteomes" id="UP000766486">
    <property type="component" value="Unassembled WGS sequence"/>
</dbReference>
<keyword evidence="12" id="KW-1185">Reference proteome</keyword>
<evidence type="ECO:0000259" key="9">
    <source>
        <dbReference type="Pfam" id="PF00082"/>
    </source>
</evidence>
<accession>A0ABY6TW90</accession>
<feature type="non-terminal residue" evidence="11">
    <location>
        <position position="1"/>
    </location>
</feature>
<dbReference type="PANTHER" id="PTHR43806">
    <property type="entry name" value="PEPTIDASE S8"/>
    <property type="match status" value="1"/>
</dbReference>
<evidence type="ECO:0000256" key="8">
    <source>
        <dbReference type="SAM" id="MobiDB-lite"/>
    </source>
</evidence>
<dbReference type="Pfam" id="PF00082">
    <property type="entry name" value="Peptidase_S8"/>
    <property type="match status" value="1"/>
</dbReference>
<gene>
    <name evidence="11" type="ORF">CLO192961_LOCUS68669</name>
</gene>
<evidence type="ECO:0000256" key="4">
    <source>
        <dbReference type="ARBA" id="ARBA00022801"/>
    </source>
</evidence>
<evidence type="ECO:0000256" key="1">
    <source>
        <dbReference type="ARBA" id="ARBA00011073"/>
    </source>
</evidence>
<feature type="compositionally biased region" description="Low complexity" evidence="8">
    <location>
        <begin position="1287"/>
        <end position="1330"/>
    </location>
</feature>
<dbReference type="InterPro" id="IPR010435">
    <property type="entry name" value="C5a/SBT2-like_Fn3"/>
</dbReference>
<dbReference type="PROSITE" id="PS00137">
    <property type="entry name" value="SUBTILASE_HIS"/>
    <property type="match status" value="1"/>
</dbReference>
<keyword evidence="5 6" id="KW-0720">Serine protease</keyword>
<dbReference type="Gene3D" id="3.40.50.200">
    <property type="entry name" value="Peptidase S8/S53 domain"/>
    <property type="match status" value="2"/>
</dbReference>
<name>A0ABY6TW90_BIOOC</name>
<feature type="compositionally biased region" description="Polar residues" evidence="8">
    <location>
        <begin position="1361"/>
        <end position="1388"/>
    </location>
</feature>
<dbReference type="SUPFAM" id="SSF52743">
    <property type="entry name" value="Subtilisin-like"/>
    <property type="match status" value="1"/>
</dbReference>
<feature type="active site" description="Charge relay system" evidence="6">
    <location>
        <position position="159"/>
    </location>
</feature>
<feature type="domain" description="Peptidase S8/S53" evidence="9">
    <location>
        <begin position="150"/>
        <end position="541"/>
    </location>
</feature>
<dbReference type="PROSITE" id="PS00138">
    <property type="entry name" value="SUBTILASE_SER"/>
    <property type="match status" value="1"/>
</dbReference>
<feature type="domain" description="C5a peptidase/Subtilisin-like protease SBT2-like Fn3-like" evidence="10">
    <location>
        <begin position="605"/>
        <end position="718"/>
    </location>
</feature>
<dbReference type="PANTHER" id="PTHR43806:SF66">
    <property type="entry name" value="SERIN ENDOPEPTIDASE"/>
    <property type="match status" value="1"/>
</dbReference>
<dbReference type="Pfam" id="PF06280">
    <property type="entry name" value="fn3_5"/>
    <property type="match status" value="1"/>
</dbReference>
<feature type="compositionally biased region" description="Low complexity" evidence="8">
    <location>
        <begin position="1701"/>
        <end position="1723"/>
    </location>
</feature>
<feature type="region of interest" description="Disordered" evidence="8">
    <location>
        <begin position="1425"/>
        <end position="1459"/>
    </location>
</feature>
<evidence type="ECO:0000313" key="12">
    <source>
        <dbReference type="Proteomes" id="UP000766486"/>
    </source>
</evidence>
<comment type="similarity">
    <text evidence="1 6 7">Belongs to the peptidase S8 family.</text>
</comment>
<dbReference type="InterPro" id="IPR015500">
    <property type="entry name" value="Peptidase_S8_subtilisin-rel"/>
</dbReference>
<keyword evidence="3" id="KW-0732">Signal</keyword>
<dbReference type="PROSITE" id="PS51892">
    <property type="entry name" value="SUBTILASE"/>
    <property type="match status" value="1"/>
</dbReference>
<reference evidence="11 12" key="1">
    <citation type="submission" date="2019-06" db="EMBL/GenBank/DDBJ databases">
        <authorList>
            <person name="Broberg M."/>
        </authorList>
    </citation>
    <scope>NUCLEOTIDE SEQUENCE [LARGE SCALE GENOMIC DNA]</scope>
</reference>
<evidence type="ECO:0000313" key="11">
    <source>
        <dbReference type="EMBL" id="VUC21929.1"/>
    </source>
</evidence>
<sequence length="1756" mass="183515">SLLAFSTGVLGAAKLEESLGEADSLTQSTRLIVKFSETGFAKFKRSDGTHDTSGFYNTLAESGKDITPSLNFNSQFFQGVSFDVAHTDNKSIADIQALPEVEKVWPAAVFTTPTTGAATIVDGNSRLNYSSWNAHSDTNVDLLHKAGYFGKDVVIAFVDSGIDYNHPAFGGGFGPGHRIEAGWDFVGDDYTFGGAYHPDSDPMDCAGHGTHVAGIAASGDADLPGVAPQARLRAYKVFGCGTSTYEDVIIAAFLKAYEDGADVINASLGSIQGFPESATALVINSITAHGVFVAVAAGNSGTSGPFYTSNVGNAYDAVAVGSVMAEDWVAYKFTATSSSGESREIAYISDSLLQFNLNGTLGASVSSNIRQTEACTSDIPKTADDSVLIIPTGNCTWVLQDGRIIGQAANVLYILPSGSPWDRPTRQVYRNDQAKNSGTVLYEDGDWIIKQVEAGHTVSLAFVYDQKAIGIPRQGFVDGRINYYSSWGPTLDARIKPQISAPGGLILSTYPIAKGSWSVLSGTSMASPYIAGVGALFFNAHGGRSALGVGGAKLAIDRIMSSGRPVKHNDDSNNLASVAKQGAGLIDAAGAILSGSTVSPPQLLLNDTVHFQGSHKVVLTNSNKVSVTYKVVHEAGITVHTKNAGDAWVASEPPYSTAAGEVATVSLSFNSITLAAGQSATLDVEITEPADVAAKYLPIYGGRILFGGSNGDVLSVTYQGIKGSIYASDIWEMQRGVPIMLSGYGGVVEEGHNYTWEEGSDVPQPYFNVLWSTREISVDYVSKDWKPSDWVYPPVAGKNNWIGSFRIYPRNGEDPTSFPLTFYPRTGFVYYAKPMPVFANGSYIPSGEYKILCRTLRTYGDYNKIEDWQYKTSNWFRISREKKDTSTFITTPAITSPTPISTVSSTAPTTTTSSISMSTVASSTISTTASVTTSLPQCSGTSSPVELKAVIGNSSTTYNFYMFSDFMAIDLAGTQKILSWNYVNNAHLETSVNGITIAASVSVNTNSLIYLYKPSKISGQWSYLECTSNSDSTLTCLSGVKDKLYVCDTDQGIIRHGTTVLENCRHVAFIMRTLCSPHQINTPSLPSISTLSLNPTASAGTPVATPTRTQAAATTTTPTQAGNTSTQAVATTSTALPTTSAALPECSGASKPVELKAYVAGTEKSYDFYMFSDFMAIDLSSTQKKLPWQYVDSSHLQTTVSGVTIYASVTTNNNSLIYLFKPSRISGQWSYLDCATKSDGTLNCVSGTKNKLYVCDTDQGILRHGTTVLDNCRAVTFTLRTLCRAPDSTPSISTSPITSATTPVATPTTAGSQTSSTEPSISPSQISPTSKFSSTPQDSSTTVASSTSVISSTPVASSTAQGSSSPQITQSSTYGLTTESGSATATPSGIITTSVASGVSTSGTPASSVSASQSSAQTDVHSSLLAGTTSGSVPSTAAGVSQVSTGTTKNQATSGVSSSSAVPVSQASSAASISQTSVGTQSLPSEYEVSSQVSVTQTELLTTSTVFATHTYTVTACPSSIENCSASHYSTFVTTETIAISTTVCPVIQVTLPATASNTVSQGEGSGNASQPTGSTIYSTRLVTVTSCSANVPNCSASAKTTFIQTYVVPLQTTSVSSGPRVTEGASDTSWYSQFTQSAQLIPHVDSKVVISVLTTSLYASSPSSSQTLVPQPSANSQSPGVSNGVQPSATGGNTNAQPIAGASDSGNNTSGGSSTSAASGSAMPLPTVSGNVHSRNFKPLLLLGIILLASLLSLF</sequence>
<organism evidence="11 12">
    <name type="scientific">Bionectria ochroleuca</name>
    <name type="common">Gliocladium roseum</name>
    <dbReference type="NCBI Taxonomy" id="29856"/>
    <lineage>
        <taxon>Eukaryota</taxon>
        <taxon>Fungi</taxon>
        <taxon>Dikarya</taxon>
        <taxon>Ascomycota</taxon>
        <taxon>Pezizomycotina</taxon>
        <taxon>Sordariomycetes</taxon>
        <taxon>Hypocreomycetidae</taxon>
        <taxon>Hypocreales</taxon>
        <taxon>Bionectriaceae</taxon>
        <taxon>Clonostachys</taxon>
    </lineage>
</organism>
<evidence type="ECO:0000256" key="3">
    <source>
        <dbReference type="ARBA" id="ARBA00022729"/>
    </source>
</evidence>
<dbReference type="PROSITE" id="PS00136">
    <property type="entry name" value="SUBTILASE_ASP"/>
    <property type="match status" value="1"/>
</dbReference>
<feature type="active site" description="Charge relay system" evidence="6">
    <location>
        <position position="208"/>
    </location>
</feature>
<dbReference type="InterPro" id="IPR050131">
    <property type="entry name" value="Peptidase_S8_subtilisin-like"/>
</dbReference>
<dbReference type="CDD" id="cd07489">
    <property type="entry name" value="Peptidases_S8_5"/>
    <property type="match status" value="1"/>
</dbReference>
<protein>
    <recommendedName>
        <fullName evidence="13">Peptidase S8/S53 domain-containing protein</fullName>
    </recommendedName>
</protein>
<keyword evidence="4 6" id="KW-0378">Hydrolase</keyword>
<dbReference type="InterPro" id="IPR034187">
    <property type="entry name" value="Peptidases_S8_5"/>
</dbReference>
<dbReference type="InterPro" id="IPR036852">
    <property type="entry name" value="Peptidase_S8/S53_dom_sf"/>
</dbReference>
<keyword evidence="2 6" id="KW-0645">Protease</keyword>
<dbReference type="PRINTS" id="PR00723">
    <property type="entry name" value="SUBTILISIN"/>
</dbReference>
<feature type="region of interest" description="Disordered" evidence="8">
    <location>
        <begin position="1396"/>
        <end position="1415"/>
    </location>
</feature>
<evidence type="ECO:0000256" key="6">
    <source>
        <dbReference type="PROSITE-ProRule" id="PRU01240"/>
    </source>
</evidence>
<dbReference type="InterPro" id="IPR023828">
    <property type="entry name" value="Peptidase_S8_Ser-AS"/>
</dbReference>
<evidence type="ECO:0008006" key="13">
    <source>
        <dbReference type="Google" id="ProtNLM"/>
    </source>
</evidence>
<evidence type="ECO:0000259" key="10">
    <source>
        <dbReference type="Pfam" id="PF06280"/>
    </source>
</evidence>
<dbReference type="InterPro" id="IPR023827">
    <property type="entry name" value="Peptidase_S8_Asp-AS"/>
</dbReference>